<feature type="transmembrane region" description="Helical" evidence="7">
    <location>
        <begin position="135"/>
        <end position="151"/>
    </location>
</feature>
<dbReference type="InterPro" id="IPR005524">
    <property type="entry name" value="DUF318"/>
</dbReference>
<protein>
    <submittedName>
        <fullName evidence="8">ABC transporter permease</fullName>
    </submittedName>
</protein>
<dbReference type="EMBL" id="AODH01000012">
    <property type="protein sequence ID" value="EUJ41351.1"/>
    <property type="molecule type" value="Genomic_DNA"/>
</dbReference>
<comment type="similarity">
    <text evidence="2">Belongs to the UPF0718 family.</text>
</comment>
<feature type="transmembrane region" description="Helical" evidence="7">
    <location>
        <begin position="198"/>
        <end position="216"/>
    </location>
</feature>
<sequence length="217" mass="23715">MHTGIAFMLTAPIVNPIVFLSTYIAFGNTWEIPLLRVAGSLVVSIVVGTLVAYCYKGEALQHFVAKKTAATHHDHAHCTHTHAEPHFWVKVWHSLQHSIDEFFAVGKFLVFGALLAAAMQVYVKTSVLSALGDNKLTAILVMIVLAFVLSLCSEADAFIAASFRGLFPQSAIVAFLVFGPMIDVKNILMMMNAFKVKLTLFIVSATTVTTILFALFI</sequence>
<keyword evidence="4 7" id="KW-0812">Transmembrane</keyword>
<evidence type="ECO:0000313" key="9">
    <source>
        <dbReference type="Proteomes" id="UP000019243"/>
    </source>
</evidence>
<dbReference type="Proteomes" id="UP000019243">
    <property type="component" value="Unassembled WGS sequence"/>
</dbReference>
<feature type="transmembrane region" description="Helical" evidence="7">
    <location>
        <begin position="33"/>
        <end position="53"/>
    </location>
</feature>
<organism evidence="8 9">
    <name type="scientific">Brochothrix campestris FSL F6-1037</name>
    <dbReference type="NCBI Taxonomy" id="1265861"/>
    <lineage>
        <taxon>Bacteria</taxon>
        <taxon>Bacillati</taxon>
        <taxon>Bacillota</taxon>
        <taxon>Bacilli</taxon>
        <taxon>Bacillales</taxon>
        <taxon>Listeriaceae</taxon>
        <taxon>Brochothrix</taxon>
    </lineage>
</organism>
<feature type="transmembrane region" description="Helical" evidence="7">
    <location>
        <begin position="102"/>
        <end position="123"/>
    </location>
</feature>
<keyword evidence="6 7" id="KW-0472">Membrane</keyword>
<evidence type="ECO:0000256" key="2">
    <source>
        <dbReference type="ARBA" id="ARBA00006386"/>
    </source>
</evidence>
<dbReference type="GO" id="GO:0005886">
    <property type="term" value="C:plasma membrane"/>
    <property type="evidence" value="ECO:0007669"/>
    <property type="project" value="UniProtKB-SubCell"/>
</dbReference>
<feature type="transmembrane region" description="Helical" evidence="7">
    <location>
        <begin position="157"/>
        <end position="178"/>
    </location>
</feature>
<feature type="transmembrane region" description="Helical" evidence="7">
    <location>
        <begin position="6"/>
        <end position="26"/>
    </location>
</feature>
<name>W7D070_9LIST</name>
<evidence type="ECO:0000313" key="8">
    <source>
        <dbReference type="EMBL" id="EUJ41351.1"/>
    </source>
</evidence>
<dbReference type="Pfam" id="PF03773">
    <property type="entry name" value="ArsP_1"/>
    <property type="match status" value="1"/>
</dbReference>
<evidence type="ECO:0000256" key="7">
    <source>
        <dbReference type="SAM" id="Phobius"/>
    </source>
</evidence>
<accession>W7D070</accession>
<evidence type="ECO:0000256" key="5">
    <source>
        <dbReference type="ARBA" id="ARBA00022989"/>
    </source>
</evidence>
<dbReference type="InterPro" id="IPR052923">
    <property type="entry name" value="UPF0718"/>
</dbReference>
<keyword evidence="5 7" id="KW-1133">Transmembrane helix</keyword>
<keyword evidence="3" id="KW-1003">Cell membrane</keyword>
<dbReference type="PANTHER" id="PTHR34184">
    <property type="entry name" value="UPF0718 PROTEIN YCGR"/>
    <property type="match status" value="1"/>
</dbReference>
<dbReference type="STRING" id="1265861.BCAMP_03545"/>
<evidence type="ECO:0000256" key="4">
    <source>
        <dbReference type="ARBA" id="ARBA00022692"/>
    </source>
</evidence>
<reference evidence="8 9" key="1">
    <citation type="submission" date="2012-12" db="EMBL/GenBank/DDBJ databases">
        <title>Novel taxa of Listeriaceae from agricultural environments in the United States.</title>
        <authorList>
            <person name="den Bakker H.C."/>
            <person name="Allred A."/>
            <person name="Warchocki S."/>
            <person name="Wright E.M."/>
            <person name="Burrell A."/>
            <person name="Nightingale K.K."/>
            <person name="Kephart D."/>
            <person name="Wiedmann M."/>
        </authorList>
    </citation>
    <scope>NUCLEOTIDE SEQUENCE [LARGE SCALE GENOMIC DNA]</scope>
    <source>
        <strain evidence="8 9">FSL F6-1037</strain>
    </source>
</reference>
<comment type="subcellular location">
    <subcellularLocation>
        <location evidence="1">Cell membrane</location>
        <topology evidence="1">Multi-pass membrane protein</topology>
    </subcellularLocation>
</comment>
<comment type="caution">
    <text evidence="8">The sequence shown here is derived from an EMBL/GenBank/DDBJ whole genome shotgun (WGS) entry which is preliminary data.</text>
</comment>
<evidence type="ECO:0000256" key="6">
    <source>
        <dbReference type="ARBA" id="ARBA00023136"/>
    </source>
</evidence>
<dbReference type="PANTHER" id="PTHR34184:SF4">
    <property type="entry name" value="UPF0718 PROTEIN YCGR"/>
    <property type="match status" value="1"/>
</dbReference>
<dbReference type="AlphaFoldDB" id="W7D070"/>
<proteinExistence type="inferred from homology"/>
<dbReference type="PATRIC" id="fig|1265861.3.peg.690"/>
<gene>
    <name evidence="8" type="ORF">BCAMP_03545</name>
</gene>
<evidence type="ECO:0000256" key="3">
    <source>
        <dbReference type="ARBA" id="ARBA00022475"/>
    </source>
</evidence>
<keyword evidence="9" id="KW-1185">Reference proteome</keyword>
<evidence type="ECO:0000256" key="1">
    <source>
        <dbReference type="ARBA" id="ARBA00004651"/>
    </source>
</evidence>